<evidence type="ECO:0000259" key="2">
    <source>
        <dbReference type="Pfam" id="PF12776"/>
    </source>
</evidence>
<reference evidence="3" key="1">
    <citation type="submission" date="2018-03" db="EMBL/GenBank/DDBJ databases">
        <authorList>
            <person name="Guldener U."/>
        </authorList>
    </citation>
    <scope>NUCLEOTIDE SEQUENCE</scope>
</reference>
<comment type="caution">
    <text evidence="3">The sequence shown here is derived from an EMBL/GenBank/DDBJ whole genome shotgun (WGS) entry which is preliminary data.</text>
</comment>
<feature type="compositionally biased region" description="Low complexity" evidence="1">
    <location>
        <begin position="223"/>
        <end position="243"/>
    </location>
</feature>
<feature type="compositionally biased region" description="Polar residues" evidence="1">
    <location>
        <begin position="290"/>
        <end position="301"/>
    </location>
</feature>
<gene>
    <name evidence="3" type="ORF">DNG_04212</name>
</gene>
<accession>A0AAE8MYD0</accession>
<name>A0AAE8MYD0_9PEZI</name>
<feature type="compositionally biased region" description="Polar residues" evidence="1">
    <location>
        <begin position="203"/>
        <end position="214"/>
    </location>
</feature>
<feature type="region of interest" description="Disordered" evidence="1">
    <location>
        <begin position="149"/>
        <end position="177"/>
    </location>
</feature>
<proteinExistence type="predicted"/>
<dbReference type="PANTHER" id="PTHR46929">
    <property type="entry name" value="EXPRESSED PROTEIN"/>
    <property type="match status" value="1"/>
</dbReference>
<feature type="compositionally biased region" description="Low complexity" evidence="1">
    <location>
        <begin position="193"/>
        <end position="202"/>
    </location>
</feature>
<dbReference type="AlphaFoldDB" id="A0AAE8MYD0"/>
<feature type="compositionally biased region" description="Basic and acidic residues" evidence="1">
    <location>
        <begin position="1"/>
        <end position="20"/>
    </location>
</feature>
<evidence type="ECO:0000256" key="1">
    <source>
        <dbReference type="SAM" id="MobiDB-lite"/>
    </source>
</evidence>
<dbReference type="InterPro" id="IPR024752">
    <property type="entry name" value="Myb/SANT-like_dom"/>
</dbReference>
<dbReference type="Proteomes" id="UP001187682">
    <property type="component" value="Unassembled WGS sequence"/>
</dbReference>
<keyword evidence="4" id="KW-1185">Reference proteome</keyword>
<dbReference type="EMBL" id="ONZQ02000005">
    <property type="protein sequence ID" value="SPO01539.1"/>
    <property type="molecule type" value="Genomic_DNA"/>
</dbReference>
<dbReference type="PANTHER" id="PTHR46929:SF3">
    <property type="entry name" value="MYB_SANT-LIKE DOMAIN-CONTAINING PROTEIN"/>
    <property type="match status" value="1"/>
</dbReference>
<evidence type="ECO:0000313" key="4">
    <source>
        <dbReference type="Proteomes" id="UP001187682"/>
    </source>
</evidence>
<protein>
    <recommendedName>
        <fullName evidence="2">Myb/SANT-like domain-containing protein</fullName>
    </recommendedName>
</protein>
<feature type="compositionally biased region" description="Low complexity" evidence="1">
    <location>
        <begin position="267"/>
        <end position="283"/>
    </location>
</feature>
<feature type="region of interest" description="Disordered" evidence="1">
    <location>
        <begin position="193"/>
        <end position="301"/>
    </location>
</feature>
<feature type="domain" description="Myb/SANT-like" evidence="2">
    <location>
        <begin position="24"/>
        <end position="117"/>
    </location>
</feature>
<feature type="region of interest" description="Disordered" evidence="1">
    <location>
        <begin position="1"/>
        <end position="21"/>
    </location>
</feature>
<dbReference type="Pfam" id="PF12776">
    <property type="entry name" value="Myb_DNA-bind_3"/>
    <property type="match status" value="1"/>
</dbReference>
<organism evidence="3 4">
    <name type="scientific">Cephalotrichum gorgonifer</name>
    <dbReference type="NCBI Taxonomy" id="2041049"/>
    <lineage>
        <taxon>Eukaryota</taxon>
        <taxon>Fungi</taxon>
        <taxon>Dikarya</taxon>
        <taxon>Ascomycota</taxon>
        <taxon>Pezizomycotina</taxon>
        <taxon>Sordariomycetes</taxon>
        <taxon>Hypocreomycetidae</taxon>
        <taxon>Microascales</taxon>
        <taxon>Microascaceae</taxon>
        <taxon>Cephalotrichum</taxon>
    </lineage>
</organism>
<sequence>MSDDEFGHHEGRANPSDKRAPRFSWTPAYEATFFRSLCESVQLGLRENHSFKAEAWDRAAAALREQHGAYPTKSHLVNKSDNARKKFRLWRGLREHPGFSYNPANRTVVGSDEAWKGHIEKEPLSRALRGRPFDHEEFMEILYPDVVGSGGAPKRIMKPKRKGPDALPGSEDSDMPGTAILNLQVDQSAYQHPLPQPQAQAQTHNRPAQQQQRHTMPPGSVARTGPRPTSTTMPPRTSMTNTSALTPPDETTTTTRKRFMPTGQNNPGAAQPTTGTPQQAPQQNKRRRISSQPNNVGTPATNGVAVMAPSAPAATSLEDGLLDLLRLRAPAAPRWPEQALEIFFRDFSDEDMDLQLKIAEKALADENKAMVFCKMPAAVRRHWVKRLREAHNRSL</sequence>
<evidence type="ECO:0000313" key="3">
    <source>
        <dbReference type="EMBL" id="SPO01539.1"/>
    </source>
</evidence>